<dbReference type="AlphaFoldDB" id="A0A483CTF4"/>
<dbReference type="SUPFAM" id="SSF50249">
    <property type="entry name" value="Nucleic acid-binding proteins"/>
    <property type="match status" value="3"/>
</dbReference>
<dbReference type="PANTHER" id="PTHR13356">
    <property type="entry name" value="OB FOLD NUCLEIC ACID BINDING PROTEIN-RELATED"/>
    <property type="match status" value="1"/>
</dbReference>
<feature type="domain" description="Replication protein A OB" evidence="2">
    <location>
        <begin position="255"/>
        <end position="314"/>
    </location>
</feature>
<evidence type="ECO:0000313" key="4">
    <source>
        <dbReference type="Proteomes" id="UP000292580"/>
    </source>
</evidence>
<dbReference type="EMBL" id="PGCL01000002">
    <property type="protein sequence ID" value="TAJ44528.1"/>
    <property type="molecule type" value="Genomic_DNA"/>
</dbReference>
<dbReference type="PANTHER" id="PTHR13356:SF0">
    <property type="entry name" value="SOSS COMPLEX SUBUNIT B HOMOLOG"/>
    <property type="match status" value="1"/>
</dbReference>
<dbReference type="GO" id="GO:0010212">
    <property type="term" value="P:response to ionizing radiation"/>
    <property type="evidence" value="ECO:0007669"/>
    <property type="project" value="TreeGrafter"/>
</dbReference>
<accession>A0A483CTF4</accession>
<dbReference type="InterPro" id="IPR012340">
    <property type="entry name" value="NA-bd_OB-fold"/>
</dbReference>
<name>A0A483CTF4_9EURY</name>
<sequence>MNFHYALVDDLISREEFEKRVFTRIEESGGLLDEDAAALLVVADCGRRHLRIRDIKPGPTLFSFFGKVLSAGEPETFTRSDGEEGFRASILLGDATGRVEVLLWDEKAGAAGEIECGEVLEVIGRLSARGGRSVTALALRKSHVIIDCPLQTDLRCADPTGSGDLVVRIILIGEQKTFSRRDGREGAMVPLLIGDASGTARLVCWEPTVLDGCKAGESVRISGVRSSFRGDEVEFSLNDRGRISPAEDEVSVPITPLAEVQTGAYVSVSGTVTAVMPPRSFTTRNGRESRVRNIDLADDSGTVRLALWGDHALSALLPGDAITVWHARGREGRDRTLEISVGQGSHIHLPAAEWGEISFEGTVVPSCYGPTIDNGTEAYLIGGDLLPGLEVRAEGTVHGRVITPHSVERVALSIQSLERRFEGVMARLRADPDA</sequence>
<dbReference type="GO" id="GO:0000724">
    <property type="term" value="P:double-strand break repair via homologous recombination"/>
    <property type="evidence" value="ECO:0007669"/>
    <property type="project" value="TreeGrafter"/>
</dbReference>
<dbReference type="InterPro" id="IPR051231">
    <property type="entry name" value="SOSS-B"/>
</dbReference>
<dbReference type="Gene3D" id="2.40.50.140">
    <property type="entry name" value="Nucleic acid-binding proteins"/>
    <property type="match status" value="3"/>
</dbReference>
<gene>
    <name evidence="3" type="ORF">CUJ86_04215</name>
</gene>
<dbReference type="Proteomes" id="UP000292580">
    <property type="component" value="Unassembled WGS sequence"/>
</dbReference>
<keyword evidence="4" id="KW-1185">Reference proteome</keyword>
<dbReference type="OrthoDB" id="6262at2157"/>
<comment type="caution">
    <text evidence="3">The sequence shown here is derived from an EMBL/GenBank/DDBJ whole genome shotgun (WGS) entry which is preliminary data.</text>
</comment>
<dbReference type="RefSeq" id="WP_130646319.1">
    <property type="nucleotide sequence ID" value="NZ_PGCL01000002.1"/>
</dbReference>
<evidence type="ECO:0000259" key="2">
    <source>
        <dbReference type="Pfam" id="PF16900"/>
    </source>
</evidence>
<dbReference type="GO" id="GO:0003677">
    <property type="term" value="F:DNA binding"/>
    <property type="evidence" value="ECO:0007669"/>
    <property type="project" value="UniProtKB-KW"/>
</dbReference>
<proteinExistence type="predicted"/>
<reference evidence="3 4" key="1">
    <citation type="submission" date="2017-11" db="EMBL/GenBank/DDBJ databases">
        <title>Isolation and Characterization of Methanofollis Species from Methane Seep Offshore SW Taiwan.</title>
        <authorList>
            <person name="Teng N.-H."/>
            <person name="Lai M.-C."/>
            <person name="Chen S.-C."/>
        </authorList>
    </citation>
    <scope>NUCLEOTIDE SEQUENCE [LARGE SCALE GENOMIC DNA]</scope>
    <source>
        <strain evidence="3 4">FWC-SCC2</strain>
    </source>
</reference>
<dbReference type="CDD" id="cd04491">
    <property type="entry name" value="SoSSB_OBF"/>
    <property type="match status" value="2"/>
</dbReference>
<protein>
    <recommendedName>
        <fullName evidence="2">Replication protein A OB domain-containing protein</fullName>
    </recommendedName>
</protein>
<dbReference type="InterPro" id="IPR031657">
    <property type="entry name" value="REPA_OB_2"/>
</dbReference>
<evidence type="ECO:0000256" key="1">
    <source>
        <dbReference type="ARBA" id="ARBA00023125"/>
    </source>
</evidence>
<evidence type="ECO:0000313" key="3">
    <source>
        <dbReference type="EMBL" id="TAJ44528.1"/>
    </source>
</evidence>
<keyword evidence="1" id="KW-0238">DNA-binding</keyword>
<dbReference type="Pfam" id="PF16900">
    <property type="entry name" value="REPA_OB_2"/>
    <property type="match status" value="1"/>
</dbReference>
<organism evidence="3 4">
    <name type="scientific">Methanofollis fontis</name>
    <dbReference type="NCBI Taxonomy" id="2052832"/>
    <lineage>
        <taxon>Archaea</taxon>
        <taxon>Methanobacteriati</taxon>
        <taxon>Methanobacteriota</taxon>
        <taxon>Stenosarchaea group</taxon>
        <taxon>Methanomicrobia</taxon>
        <taxon>Methanomicrobiales</taxon>
        <taxon>Methanomicrobiaceae</taxon>
        <taxon>Methanofollis</taxon>
    </lineage>
</organism>